<evidence type="ECO:0000313" key="11">
    <source>
        <dbReference type="WBParaSite" id="jg17872"/>
    </source>
</evidence>
<feature type="domain" description="TGF-beta family profile" evidence="9">
    <location>
        <begin position="58"/>
        <end position="172"/>
    </location>
</feature>
<evidence type="ECO:0000256" key="5">
    <source>
        <dbReference type="ARBA" id="ARBA00023030"/>
    </source>
</evidence>
<dbReference type="PANTHER" id="PTHR11848:SF310">
    <property type="entry name" value="PROTEIN 60A-RELATED"/>
    <property type="match status" value="1"/>
</dbReference>
<dbReference type="GO" id="GO:0005615">
    <property type="term" value="C:extracellular space"/>
    <property type="evidence" value="ECO:0007669"/>
    <property type="project" value="TreeGrafter"/>
</dbReference>
<name>A0A915DCU8_9BILA</name>
<evidence type="ECO:0000256" key="7">
    <source>
        <dbReference type="ARBA" id="ARBA00023180"/>
    </source>
</evidence>
<organism evidence="10 11">
    <name type="scientific">Ditylenchus dipsaci</name>
    <dbReference type="NCBI Taxonomy" id="166011"/>
    <lineage>
        <taxon>Eukaryota</taxon>
        <taxon>Metazoa</taxon>
        <taxon>Ecdysozoa</taxon>
        <taxon>Nematoda</taxon>
        <taxon>Chromadorea</taxon>
        <taxon>Rhabditida</taxon>
        <taxon>Tylenchina</taxon>
        <taxon>Tylenchomorpha</taxon>
        <taxon>Sphaerularioidea</taxon>
        <taxon>Anguinidae</taxon>
        <taxon>Anguininae</taxon>
        <taxon>Ditylenchus</taxon>
    </lineage>
</organism>
<keyword evidence="7" id="KW-0325">Glycoprotein</keyword>
<dbReference type="PANTHER" id="PTHR11848">
    <property type="entry name" value="TGF-BETA FAMILY"/>
    <property type="match status" value="1"/>
</dbReference>
<dbReference type="PROSITE" id="PS51362">
    <property type="entry name" value="TGF_BETA_2"/>
    <property type="match status" value="1"/>
</dbReference>
<comment type="similarity">
    <text evidence="2 8">Belongs to the TGF-beta family.</text>
</comment>
<accession>A0A915DCU8</accession>
<dbReference type="InterPro" id="IPR017948">
    <property type="entry name" value="TGFb_CS"/>
</dbReference>
<dbReference type="Pfam" id="PF00019">
    <property type="entry name" value="TGF_beta"/>
    <property type="match status" value="1"/>
</dbReference>
<dbReference type="Gene3D" id="2.10.90.10">
    <property type="entry name" value="Cystine-knot cytokines"/>
    <property type="match status" value="1"/>
</dbReference>
<proteinExistence type="inferred from homology"/>
<keyword evidence="4" id="KW-0732">Signal</keyword>
<evidence type="ECO:0000256" key="6">
    <source>
        <dbReference type="ARBA" id="ARBA00023157"/>
    </source>
</evidence>
<reference evidence="11" key="1">
    <citation type="submission" date="2022-11" db="UniProtKB">
        <authorList>
            <consortium name="WormBaseParasite"/>
        </authorList>
    </citation>
    <scope>IDENTIFICATION</scope>
</reference>
<dbReference type="AlphaFoldDB" id="A0A915DCU8"/>
<dbReference type="Proteomes" id="UP000887574">
    <property type="component" value="Unplaced"/>
</dbReference>
<evidence type="ECO:0000256" key="3">
    <source>
        <dbReference type="ARBA" id="ARBA00022525"/>
    </source>
</evidence>
<dbReference type="PRINTS" id="PR00669">
    <property type="entry name" value="INHIBINA"/>
</dbReference>
<dbReference type="SUPFAM" id="SSF57501">
    <property type="entry name" value="Cystine-knot cytokines"/>
    <property type="match status" value="1"/>
</dbReference>
<keyword evidence="3" id="KW-0964">Secreted</keyword>
<evidence type="ECO:0000259" key="9">
    <source>
        <dbReference type="PROSITE" id="PS51362"/>
    </source>
</evidence>
<dbReference type="InterPro" id="IPR001839">
    <property type="entry name" value="TGF-b_C"/>
</dbReference>
<dbReference type="InterPro" id="IPR015615">
    <property type="entry name" value="TGF-beta-rel"/>
</dbReference>
<protein>
    <submittedName>
        <fullName evidence="11">TGF-beta family profile domain-containing protein</fullName>
    </submittedName>
</protein>
<keyword evidence="6" id="KW-1015">Disulfide bond</keyword>
<dbReference type="WBParaSite" id="jg17872">
    <property type="protein sequence ID" value="jg17872"/>
    <property type="gene ID" value="jg17872"/>
</dbReference>
<dbReference type="PROSITE" id="PS00250">
    <property type="entry name" value="TGF_BETA_1"/>
    <property type="match status" value="1"/>
</dbReference>
<keyword evidence="5 8" id="KW-0339">Growth factor</keyword>
<evidence type="ECO:0000256" key="4">
    <source>
        <dbReference type="ARBA" id="ARBA00022729"/>
    </source>
</evidence>
<dbReference type="InterPro" id="IPR029034">
    <property type="entry name" value="Cystine-knot_cytokine"/>
</dbReference>
<evidence type="ECO:0000256" key="2">
    <source>
        <dbReference type="ARBA" id="ARBA00006656"/>
    </source>
</evidence>
<evidence type="ECO:0000256" key="1">
    <source>
        <dbReference type="ARBA" id="ARBA00004613"/>
    </source>
</evidence>
<dbReference type="GO" id="GO:0008083">
    <property type="term" value="F:growth factor activity"/>
    <property type="evidence" value="ECO:0007669"/>
    <property type="project" value="UniProtKB-KW"/>
</dbReference>
<comment type="subcellular location">
    <subcellularLocation>
        <location evidence="1">Secreted</location>
    </subcellularLocation>
</comment>
<sequence length="177" mass="20269">MMGFGRMDDNKETAKSNLLPFPTKLKVEETSDEVREFNVNTDDRIQGNDVTLVLLDQQKEKQTIARKKCQKRSLKINFRDIGWDKWIIAPESFEAGYCDGSCSYPLEEDGHPSNHAILQSILRTTNNQYSHLPQACCAPDATDSLTLLYYDENENVVLKNYPKMLITSCGFRFNNYG</sequence>
<evidence type="ECO:0000256" key="8">
    <source>
        <dbReference type="RuleBase" id="RU000354"/>
    </source>
</evidence>
<keyword evidence="10" id="KW-1185">Reference proteome</keyword>
<dbReference type="FunFam" id="2.10.90.10:FF:000001">
    <property type="entry name" value="Bone morphogenetic protein 4"/>
    <property type="match status" value="1"/>
</dbReference>
<dbReference type="GO" id="GO:0005125">
    <property type="term" value="F:cytokine activity"/>
    <property type="evidence" value="ECO:0007669"/>
    <property type="project" value="TreeGrafter"/>
</dbReference>
<evidence type="ECO:0000313" key="10">
    <source>
        <dbReference type="Proteomes" id="UP000887574"/>
    </source>
</evidence>
<dbReference type="SMART" id="SM00204">
    <property type="entry name" value="TGFB"/>
    <property type="match status" value="1"/>
</dbReference>